<dbReference type="GO" id="GO:0016805">
    <property type="term" value="F:dipeptidase activity"/>
    <property type="evidence" value="ECO:0007669"/>
    <property type="project" value="InterPro"/>
</dbReference>
<dbReference type="PANTHER" id="PTHR12994:SF17">
    <property type="entry name" value="LD30995P"/>
    <property type="match status" value="1"/>
</dbReference>
<dbReference type="AlphaFoldDB" id="A0A926DIB6"/>
<proteinExistence type="predicted"/>
<comment type="caution">
    <text evidence="1">The sequence shown here is derived from an EMBL/GenBank/DDBJ whole genome shotgun (WGS) entry which is preliminary data.</text>
</comment>
<gene>
    <name evidence="1" type="ORF">H8693_05150</name>
</gene>
<name>A0A926DIB6_9FIRM</name>
<keyword evidence="2" id="KW-1185">Reference proteome</keyword>
<dbReference type="EMBL" id="JACRSS010000001">
    <property type="protein sequence ID" value="MBC8538317.1"/>
    <property type="molecule type" value="Genomic_DNA"/>
</dbReference>
<dbReference type="Gene3D" id="3.60.60.10">
    <property type="entry name" value="Penicillin V Acylase, Chain A"/>
    <property type="match status" value="1"/>
</dbReference>
<sequence>MCDTLFVPWHKTASSRNILAKNSDRDPNEPQYLLHIPATDHPAESRVHCTYIDVKQVPHTYSVILSKPSWIWGGEIGTNEFGVTIGNEAVWTRLDYGEPALLGMDLLRLGLERGKTAAEAMDQIVNLLETYGQGGNCAFTGEMFYHNVFLIADQIEGWVLETAGKFWAAEKISDIRTISNVMSVHKPTCLHPGAMEYAIEQGWYSREDPFDFADIFMDHRHTANMGGTLRARCTERILRSASAIGLNTVKRSLRSHNGHSPFTSANFSSPCMHASFIGDSQTTASLIAFLNGSHTMYWATGMSTPCIAPFQPFWFDAYAEELVFAYDQQETAMDAWLRRERINRAALQGKIDLLSYRAELEVLEKQFVQQASEVEQASRHQRQAVCDAIARQTSAFLDRWLKKAETRPEKPMGGESLQKVWNSLNNTLGANRTIAY</sequence>
<accession>A0A926DIB6</accession>
<dbReference type="PANTHER" id="PTHR12994">
    <property type="entry name" value="SECERNIN"/>
    <property type="match status" value="1"/>
</dbReference>
<dbReference type="InterPro" id="IPR005322">
    <property type="entry name" value="Peptidase_C69"/>
</dbReference>
<dbReference type="RefSeq" id="WP_249280072.1">
    <property type="nucleotide sequence ID" value="NZ_JACRSS010000001.1"/>
</dbReference>
<protein>
    <submittedName>
        <fullName evidence="1">C69 family dipeptidase</fullName>
    </submittedName>
</protein>
<reference evidence="1" key="1">
    <citation type="submission" date="2020-08" db="EMBL/GenBank/DDBJ databases">
        <title>Genome public.</title>
        <authorList>
            <person name="Liu C."/>
            <person name="Sun Q."/>
        </authorList>
    </citation>
    <scope>NUCLEOTIDE SEQUENCE</scope>
    <source>
        <strain evidence="1">NSJ-63</strain>
    </source>
</reference>
<evidence type="ECO:0000313" key="2">
    <source>
        <dbReference type="Proteomes" id="UP000617951"/>
    </source>
</evidence>
<dbReference type="GO" id="GO:0006508">
    <property type="term" value="P:proteolysis"/>
    <property type="evidence" value="ECO:0007669"/>
    <property type="project" value="InterPro"/>
</dbReference>
<evidence type="ECO:0000313" key="1">
    <source>
        <dbReference type="EMBL" id="MBC8538317.1"/>
    </source>
</evidence>
<organism evidence="1 2">
    <name type="scientific">Guopingia tenuis</name>
    <dbReference type="NCBI Taxonomy" id="2763656"/>
    <lineage>
        <taxon>Bacteria</taxon>
        <taxon>Bacillati</taxon>
        <taxon>Bacillota</taxon>
        <taxon>Clostridia</taxon>
        <taxon>Christensenellales</taxon>
        <taxon>Christensenellaceae</taxon>
        <taxon>Guopingia</taxon>
    </lineage>
</organism>
<dbReference type="Proteomes" id="UP000617951">
    <property type="component" value="Unassembled WGS sequence"/>
</dbReference>
<dbReference type="GO" id="GO:0070004">
    <property type="term" value="F:cysteine-type exopeptidase activity"/>
    <property type="evidence" value="ECO:0007669"/>
    <property type="project" value="InterPro"/>
</dbReference>